<evidence type="ECO:0000256" key="6">
    <source>
        <dbReference type="ARBA" id="ARBA00023098"/>
    </source>
</evidence>
<keyword evidence="3 9" id="KW-0963">Cytoplasm</keyword>
<dbReference type="NCBIfam" id="NF000582">
    <property type="entry name" value="PRK00006.1"/>
    <property type="match status" value="1"/>
</dbReference>
<evidence type="ECO:0000256" key="3">
    <source>
        <dbReference type="ARBA" id="ARBA00022490"/>
    </source>
</evidence>
<keyword evidence="11" id="KW-1185">Reference proteome</keyword>
<dbReference type="GO" id="GO:0005737">
    <property type="term" value="C:cytoplasm"/>
    <property type="evidence" value="ECO:0007669"/>
    <property type="project" value="UniProtKB-SubCell"/>
</dbReference>
<dbReference type="SUPFAM" id="SSF54637">
    <property type="entry name" value="Thioesterase/thiol ester dehydrase-isomerase"/>
    <property type="match status" value="1"/>
</dbReference>
<dbReference type="InterPro" id="IPR013114">
    <property type="entry name" value="FabA_FabZ"/>
</dbReference>
<feature type="active site" evidence="9">
    <location>
        <position position="64"/>
    </location>
</feature>
<dbReference type="Proteomes" id="UP000295509">
    <property type="component" value="Unassembled WGS sequence"/>
</dbReference>
<evidence type="ECO:0000256" key="9">
    <source>
        <dbReference type="HAMAP-Rule" id="MF_00406"/>
    </source>
</evidence>
<dbReference type="GO" id="GO:0016020">
    <property type="term" value="C:membrane"/>
    <property type="evidence" value="ECO:0007669"/>
    <property type="project" value="GOC"/>
</dbReference>
<comment type="caution">
    <text evidence="10">The sequence shown here is derived from an EMBL/GenBank/DDBJ whole genome shotgun (WGS) entry which is preliminary data.</text>
</comment>
<keyword evidence="6 9" id="KW-0443">Lipid metabolism</keyword>
<evidence type="ECO:0000256" key="8">
    <source>
        <dbReference type="ARBA" id="ARBA00025049"/>
    </source>
</evidence>
<comment type="catalytic activity">
    <reaction evidence="9">
        <text>a (3R)-hydroxyacyl-[ACP] = a (2E)-enoyl-[ACP] + H2O</text>
        <dbReference type="Rhea" id="RHEA:13097"/>
        <dbReference type="Rhea" id="RHEA-COMP:9925"/>
        <dbReference type="Rhea" id="RHEA-COMP:9945"/>
        <dbReference type="ChEBI" id="CHEBI:15377"/>
        <dbReference type="ChEBI" id="CHEBI:78784"/>
        <dbReference type="ChEBI" id="CHEBI:78827"/>
        <dbReference type="EC" id="4.2.1.59"/>
    </reaction>
</comment>
<proteinExistence type="inferred from homology"/>
<dbReference type="CDD" id="cd01288">
    <property type="entry name" value="FabZ"/>
    <property type="match status" value="1"/>
</dbReference>
<evidence type="ECO:0000256" key="1">
    <source>
        <dbReference type="ARBA" id="ARBA00004496"/>
    </source>
</evidence>
<dbReference type="PANTHER" id="PTHR30272:SF1">
    <property type="entry name" value="3-HYDROXYACYL-[ACYL-CARRIER-PROTEIN] DEHYDRATASE"/>
    <property type="match status" value="1"/>
</dbReference>
<organism evidence="10 11">
    <name type="scientific">Paraburkholderia rhizosphaerae</name>
    <dbReference type="NCBI Taxonomy" id="480658"/>
    <lineage>
        <taxon>Bacteria</taxon>
        <taxon>Pseudomonadati</taxon>
        <taxon>Pseudomonadota</taxon>
        <taxon>Betaproteobacteria</taxon>
        <taxon>Burkholderiales</taxon>
        <taxon>Burkholderiaceae</taxon>
        <taxon>Paraburkholderia</taxon>
    </lineage>
</organism>
<dbReference type="NCBIfam" id="TIGR01750">
    <property type="entry name" value="fabZ"/>
    <property type="match status" value="1"/>
</dbReference>
<comment type="function">
    <text evidence="8 9">Involved in unsaturated fatty acids biosynthesis. Catalyzes the dehydration of short chain beta-hydroxyacyl-ACPs and long chain saturated and unsaturated beta-hydroxyacyl-ACPs.</text>
</comment>
<dbReference type="Gene3D" id="3.10.129.10">
    <property type="entry name" value="Hotdog Thioesterase"/>
    <property type="match status" value="1"/>
</dbReference>
<dbReference type="EMBL" id="SORE01000023">
    <property type="protein sequence ID" value="TDY42065.1"/>
    <property type="molecule type" value="Genomic_DNA"/>
</dbReference>
<evidence type="ECO:0000313" key="10">
    <source>
        <dbReference type="EMBL" id="TDY42065.1"/>
    </source>
</evidence>
<evidence type="ECO:0000256" key="5">
    <source>
        <dbReference type="ARBA" id="ARBA00022556"/>
    </source>
</evidence>
<dbReference type="PANTHER" id="PTHR30272">
    <property type="entry name" value="3-HYDROXYACYL-[ACYL-CARRIER-PROTEIN] DEHYDRATASE"/>
    <property type="match status" value="1"/>
</dbReference>
<dbReference type="Pfam" id="PF07977">
    <property type="entry name" value="FabA"/>
    <property type="match status" value="1"/>
</dbReference>
<evidence type="ECO:0000313" key="11">
    <source>
        <dbReference type="Proteomes" id="UP000295509"/>
    </source>
</evidence>
<accession>A0A4R8LH78</accession>
<sequence>MTILSVNRNTMSTEKINLDIHKILTLLPHRYPILLVDRVIELEPHKAIKALKNVTINEPYFMGHFPKRPVMPGVLILEALAQTAALLTFAEEPHDPDNTLYLFVGIDNARFKRVVEPGDQLILNVTFERHMRGIWKFKARAEVDGAVAAEADLMCAVRTSDEG</sequence>
<dbReference type="GO" id="GO:0019171">
    <property type="term" value="F:(3R)-hydroxyacyl-[acyl-carrier-protein] dehydratase activity"/>
    <property type="evidence" value="ECO:0007669"/>
    <property type="project" value="UniProtKB-EC"/>
</dbReference>
<name>A0A4R8LH78_9BURK</name>
<dbReference type="FunFam" id="3.10.129.10:FF:000001">
    <property type="entry name" value="3-hydroxyacyl-[acyl-carrier-protein] dehydratase FabZ"/>
    <property type="match status" value="1"/>
</dbReference>
<dbReference type="EC" id="4.2.1.59" evidence="9"/>
<dbReference type="HAMAP" id="MF_00406">
    <property type="entry name" value="FabZ"/>
    <property type="match status" value="1"/>
</dbReference>
<protein>
    <recommendedName>
        <fullName evidence="9">3-hydroxyacyl-[acyl-carrier-protein] dehydratase FabZ</fullName>
        <ecNumber evidence="9">4.2.1.59</ecNumber>
    </recommendedName>
    <alternativeName>
        <fullName evidence="9">(3R)-hydroxymyristoyl-[acyl-carrier-protein] dehydratase</fullName>
        <shortName evidence="9">(3R)-hydroxymyristoyl-ACP dehydrase</shortName>
    </alternativeName>
    <alternativeName>
        <fullName evidence="9">Beta-hydroxyacyl-ACP dehydratase</fullName>
    </alternativeName>
</protein>
<keyword evidence="5 9" id="KW-0441">Lipid A biosynthesis</keyword>
<dbReference type="AlphaFoldDB" id="A0A4R8LH78"/>
<dbReference type="InterPro" id="IPR010084">
    <property type="entry name" value="FabZ"/>
</dbReference>
<evidence type="ECO:0000256" key="7">
    <source>
        <dbReference type="ARBA" id="ARBA00023239"/>
    </source>
</evidence>
<dbReference type="InterPro" id="IPR029069">
    <property type="entry name" value="HotDog_dom_sf"/>
</dbReference>
<gene>
    <name evidence="9" type="primary">fabZ</name>
    <name evidence="10" type="ORF">BX592_12351</name>
</gene>
<dbReference type="GO" id="GO:0006633">
    <property type="term" value="P:fatty acid biosynthetic process"/>
    <property type="evidence" value="ECO:0007669"/>
    <property type="project" value="UniProtKB-UniRule"/>
</dbReference>
<comment type="similarity">
    <text evidence="2 9">Belongs to the thioester dehydratase family. FabZ subfamily.</text>
</comment>
<evidence type="ECO:0000256" key="4">
    <source>
        <dbReference type="ARBA" id="ARBA00022516"/>
    </source>
</evidence>
<evidence type="ECO:0000256" key="2">
    <source>
        <dbReference type="ARBA" id="ARBA00009174"/>
    </source>
</evidence>
<reference evidence="10 11" key="1">
    <citation type="submission" date="2019-03" db="EMBL/GenBank/DDBJ databases">
        <title>Genomic Encyclopedia of Type Strains, Phase III (KMG-III): the genomes of soil and plant-associated and newly described type strains.</title>
        <authorList>
            <person name="Whitman W."/>
        </authorList>
    </citation>
    <scope>NUCLEOTIDE SEQUENCE [LARGE SCALE GENOMIC DNA]</scope>
    <source>
        <strain evidence="10 11">LMG 29544</strain>
    </source>
</reference>
<keyword evidence="4 9" id="KW-0444">Lipid biosynthesis</keyword>
<dbReference type="GO" id="GO:0009245">
    <property type="term" value="P:lipid A biosynthetic process"/>
    <property type="evidence" value="ECO:0007669"/>
    <property type="project" value="UniProtKB-UniRule"/>
</dbReference>
<keyword evidence="7 9" id="KW-0456">Lyase</keyword>
<comment type="subcellular location">
    <subcellularLocation>
        <location evidence="1 9">Cytoplasm</location>
    </subcellularLocation>
</comment>